<gene>
    <name evidence="6" type="ORF">LKD47_14020</name>
</gene>
<comment type="caution">
    <text evidence="6">The sequence shown here is derived from an EMBL/GenBank/DDBJ whole genome shotgun (WGS) entry which is preliminary data.</text>
</comment>
<evidence type="ECO:0000256" key="4">
    <source>
        <dbReference type="SAM" id="MobiDB-lite"/>
    </source>
</evidence>
<dbReference type="SUPFAM" id="SSF55120">
    <property type="entry name" value="Pseudouridine synthase"/>
    <property type="match status" value="1"/>
</dbReference>
<name>A0AAW4WJ77_9FIRM</name>
<evidence type="ECO:0000259" key="5">
    <source>
        <dbReference type="Pfam" id="PF00849"/>
    </source>
</evidence>
<dbReference type="AlphaFoldDB" id="A0AAW4WJ77"/>
<evidence type="ECO:0000313" key="6">
    <source>
        <dbReference type="EMBL" id="MCC2243394.1"/>
    </source>
</evidence>
<dbReference type="InterPro" id="IPR020103">
    <property type="entry name" value="PsdUridine_synth_cat_dom_sf"/>
</dbReference>
<feature type="region of interest" description="Disordered" evidence="4">
    <location>
        <begin position="146"/>
        <end position="173"/>
    </location>
</feature>
<dbReference type="Pfam" id="PF00849">
    <property type="entry name" value="PseudoU_synth_2"/>
    <property type="match status" value="1"/>
</dbReference>
<protein>
    <recommendedName>
        <fullName evidence="2">RNA pseudouridylate synthase</fullName>
    </recommendedName>
    <alternativeName>
        <fullName evidence="3">RNA-uridine isomerase</fullName>
    </alternativeName>
</protein>
<dbReference type="EMBL" id="JAJEQW010000020">
    <property type="protein sequence ID" value="MCC2243394.1"/>
    <property type="molecule type" value="Genomic_DNA"/>
</dbReference>
<dbReference type="GO" id="GO:0003723">
    <property type="term" value="F:RNA binding"/>
    <property type="evidence" value="ECO:0007669"/>
    <property type="project" value="InterPro"/>
</dbReference>
<organism evidence="6 7">
    <name type="scientific">Roseburia amylophila</name>
    <dbReference type="NCBI Taxonomy" id="2981794"/>
    <lineage>
        <taxon>Bacteria</taxon>
        <taxon>Bacillati</taxon>
        <taxon>Bacillota</taxon>
        <taxon>Clostridia</taxon>
        <taxon>Lachnospirales</taxon>
        <taxon>Lachnospiraceae</taxon>
        <taxon>Roseburia</taxon>
    </lineage>
</organism>
<dbReference type="InterPro" id="IPR050188">
    <property type="entry name" value="RluA_PseudoU_synthase"/>
</dbReference>
<dbReference type="CDD" id="cd02869">
    <property type="entry name" value="PseudoU_synth_RluA_like"/>
    <property type="match status" value="1"/>
</dbReference>
<reference evidence="6" key="1">
    <citation type="submission" date="2021-10" db="EMBL/GenBank/DDBJ databases">
        <title>Anaerobic single-cell dispensing facilitates the cultivation of human gut bacteria.</title>
        <authorList>
            <person name="Afrizal A."/>
        </authorList>
    </citation>
    <scope>NUCLEOTIDE SEQUENCE</scope>
    <source>
        <strain evidence="6">CLA-AA-H204</strain>
    </source>
</reference>
<dbReference type="Proteomes" id="UP001198893">
    <property type="component" value="Unassembled WGS sequence"/>
</dbReference>
<dbReference type="GO" id="GO:0006396">
    <property type="term" value="P:RNA processing"/>
    <property type="evidence" value="ECO:0007669"/>
    <property type="project" value="UniProtKB-ARBA"/>
</dbReference>
<comment type="catalytic activity">
    <reaction evidence="1">
        <text>a uridine in RNA = a pseudouridine in RNA</text>
        <dbReference type="Rhea" id="RHEA:48348"/>
        <dbReference type="Rhea" id="RHEA-COMP:12068"/>
        <dbReference type="Rhea" id="RHEA-COMP:12069"/>
        <dbReference type="ChEBI" id="CHEBI:65314"/>
        <dbReference type="ChEBI" id="CHEBI:65315"/>
    </reaction>
</comment>
<dbReference type="GO" id="GO:0001522">
    <property type="term" value="P:pseudouridine synthesis"/>
    <property type="evidence" value="ECO:0007669"/>
    <property type="project" value="InterPro"/>
</dbReference>
<feature type="compositionally biased region" description="Low complexity" evidence="4">
    <location>
        <begin position="158"/>
        <end position="167"/>
    </location>
</feature>
<sequence>MYKIAEHILYEDDKLLVCVKPAGIAVQTKRMGEQDMESLLRNYLAAKGETPFIGIIHRLDQPVEGVMVFGKTKEATAELNRQMQKNGFGKYYLTVVYGKAEPKEGQLIDFLKKDGRSNTSSVVKQGTADAKRAALTYRVLECSTLDDRDDRDGRDGKAASGAGTADGTSEKTEAAEEISLLEVKLETGRHHQIRVQMSHHGWPLVGDRKYGRKNESLPGMRSIPLALCSYRLEFLHPTSKKKMQFQITPEGQAFHLFSDL</sequence>
<proteinExistence type="predicted"/>
<evidence type="ECO:0000313" key="7">
    <source>
        <dbReference type="Proteomes" id="UP001198893"/>
    </source>
</evidence>
<evidence type="ECO:0000256" key="3">
    <source>
        <dbReference type="ARBA" id="ARBA00033164"/>
    </source>
</evidence>
<dbReference type="RefSeq" id="WP_227710808.1">
    <property type="nucleotide sequence ID" value="NZ_JAJEQW010000020.1"/>
</dbReference>
<dbReference type="PANTHER" id="PTHR21600">
    <property type="entry name" value="MITOCHONDRIAL RNA PSEUDOURIDINE SYNTHASE"/>
    <property type="match status" value="1"/>
</dbReference>
<accession>A0AAW4WJ77</accession>
<evidence type="ECO:0000256" key="2">
    <source>
        <dbReference type="ARBA" id="ARBA00031870"/>
    </source>
</evidence>
<feature type="compositionally biased region" description="Basic and acidic residues" evidence="4">
    <location>
        <begin position="146"/>
        <end position="157"/>
    </location>
</feature>
<dbReference type="InterPro" id="IPR006145">
    <property type="entry name" value="PsdUridine_synth_RsuA/RluA"/>
</dbReference>
<dbReference type="Gene3D" id="3.30.2350.10">
    <property type="entry name" value="Pseudouridine synthase"/>
    <property type="match status" value="1"/>
</dbReference>
<evidence type="ECO:0000256" key="1">
    <source>
        <dbReference type="ARBA" id="ARBA00000073"/>
    </source>
</evidence>
<dbReference type="GO" id="GO:0140098">
    <property type="term" value="F:catalytic activity, acting on RNA"/>
    <property type="evidence" value="ECO:0007669"/>
    <property type="project" value="UniProtKB-ARBA"/>
</dbReference>
<dbReference type="GO" id="GO:0009982">
    <property type="term" value="F:pseudouridine synthase activity"/>
    <property type="evidence" value="ECO:0007669"/>
    <property type="project" value="InterPro"/>
</dbReference>
<feature type="domain" description="Pseudouridine synthase RsuA/RluA-like" evidence="5">
    <location>
        <begin position="15"/>
        <end position="199"/>
    </location>
</feature>